<sequence length="20" mass="2482">MISRIPHLVLFPPTIYRHKY</sequence>
<organism evidence="1">
    <name type="scientific">Spirodela intermedia</name>
    <name type="common">Intermediate duckweed</name>
    <dbReference type="NCBI Taxonomy" id="51605"/>
    <lineage>
        <taxon>Eukaryota</taxon>
        <taxon>Viridiplantae</taxon>
        <taxon>Streptophyta</taxon>
        <taxon>Embryophyta</taxon>
        <taxon>Tracheophyta</taxon>
        <taxon>Spermatophyta</taxon>
        <taxon>Magnoliopsida</taxon>
        <taxon>Liliopsida</taxon>
        <taxon>Araceae</taxon>
        <taxon>Lemnoideae</taxon>
        <taxon>Spirodela</taxon>
    </lineage>
</organism>
<gene>
    <name evidence="1" type="ORF">SI7747_04004568</name>
</gene>
<name>A0A7I8IJV4_SPIIN</name>
<dbReference type="EMBL" id="LR743591">
    <property type="protein sequence ID" value="CAA2618401.1"/>
    <property type="molecule type" value="Genomic_DNA"/>
</dbReference>
<protein>
    <submittedName>
        <fullName evidence="1">Uncharacterized protein</fullName>
    </submittedName>
</protein>
<accession>A0A7I8IJV4</accession>
<dbReference type="AlphaFoldDB" id="A0A7I8IJV4"/>
<evidence type="ECO:0000313" key="2">
    <source>
        <dbReference type="Proteomes" id="UP001189122"/>
    </source>
</evidence>
<reference evidence="1 2" key="1">
    <citation type="submission" date="2019-12" db="EMBL/GenBank/DDBJ databases">
        <authorList>
            <person name="Scholz U."/>
            <person name="Mascher M."/>
            <person name="Fiebig A."/>
        </authorList>
    </citation>
    <scope>NUCLEOTIDE SEQUENCE</scope>
</reference>
<dbReference type="Proteomes" id="UP001189122">
    <property type="component" value="Unassembled WGS sequence"/>
</dbReference>
<keyword evidence="2" id="KW-1185">Reference proteome</keyword>
<proteinExistence type="predicted"/>
<evidence type="ECO:0000313" key="1">
    <source>
        <dbReference type="EMBL" id="CAA2618401.1"/>
    </source>
</evidence>
<dbReference type="EMBL" id="CACRZD030000004">
    <property type="protein sequence ID" value="CAA6658118.1"/>
    <property type="molecule type" value="Genomic_DNA"/>
</dbReference>